<sequence>MLILLVIRAHDRFKVVAVIPIFAECGHEVEFQMVRNALPRRFGAPGLPELIAFQARILIKLVDRLS</sequence>
<gene>
    <name evidence="1" type="ORF">Tci_038380</name>
</gene>
<dbReference type="AlphaFoldDB" id="A0A6L2M1H1"/>
<name>A0A6L2M1H1_TANCI</name>
<accession>A0A6L2M1H1</accession>
<evidence type="ECO:0000313" key="1">
    <source>
        <dbReference type="EMBL" id="GEU66402.1"/>
    </source>
</evidence>
<protein>
    <submittedName>
        <fullName evidence="1">Regulator of nonsense transcripts 1 homolog</fullName>
    </submittedName>
</protein>
<organism evidence="1">
    <name type="scientific">Tanacetum cinerariifolium</name>
    <name type="common">Dalmatian daisy</name>
    <name type="synonym">Chrysanthemum cinerariifolium</name>
    <dbReference type="NCBI Taxonomy" id="118510"/>
    <lineage>
        <taxon>Eukaryota</taxon>
        <taxon>Viridiplantae</taxon>
        <taxon>Streptophyta</taxon>
        <taxon>Embryophyta</taxon>
        <taxon>Tracheophyta</taxon>
        <taxon>Spermatophyta</taxon>
        <taxon>Magnoliopsida</taxon>
        <taxon>eudicotyledons</taxon>
        <taxon>Gunneridae</taxon>
        <taxon>Pentapetalae</taxon>
        <taxon>asterids</taxon>
        <taxon>campanulids</taxon>
        <taxon>Asterales</taxon>
        <taxon>Asteraceae</taxon>
        <taxon>Asteroideae</taxon>
        <taxon>Anthemideae</taxon>
        <taxon>Anthemidinae</taxon>
        <taxon>Tanacetum</taxon>
    </lineage>
</organism>
<proteinExistence type="predicted"/>
<dbReference type="EMBL" id="BKCJ010005376">
    <property type="protein sequence ID" value="GEU66402.1"/>
    <property type="molecule type" value="Genomic_DNA"/>
</dbReference>
<comment type="caution">
    <text evidence="1">The sequence shown here is derived from an EMBL/GenBank/DDBJ whole genome shotgun (WGS) entry which is preliminary data.</text>
</comment>
<reference evidence="1" key="1">
    <citation type="journal article" date="2019" name="Sci. Rep.">
        <title>Draft genome of Tanacetum cinerariifolium, the natural source of mosquito coil.</title>
        <authorList>
            <person name="Yamashiro T."/>
            <person name="Shiraishi A."/>
            <person name="Satake H."/>
            <person name="Nakayama K."/>
        </authorList>
    </citation>
    <scope>NUCLEOTIDE SEQUENCE</scope>
</reference>